<reference evidence="2 3" key="1">
    <citation type="submission" date="2018-04" db="EMBL/GenBank/DDBJ databases">
        <title>Genomic Encyclopedia of Archaeal and Bacterial Type Strains, Phase II (KMG-II): from individual species to whole genera.</title>
        <authorList>
            <person name="Goeker M."/>
        </authorList>
    </citation>
    <scope>NUCLEOTIDE SEQUENCE [LARGE SCALE GENOMIC DNA]</scope>
    <source>
        <strain evidence="2 3">DSM 26809</strain>
    </source>
</reference>
<dbReference type="Pfam" id="PF13480">
    <property type="entry name" value="Acetyltransf_6"/>
    <property type="match status" value="1"/>
</dbReference>
<name>A0A2T5J9D3_9SPHI</name>
<sequence length="350" mass="39941">MTKTLFIQDKLEWNAYVSKAAEYDFGHTWHYHMLDTSGTPLLFIYENNDGFIGLPLIKRPIPDSAYFDLTSVYGFTGPISSFAMHCVPESLMSEFKSAFIRFLDDGKFITVFSRLHPVFQQTNILQQFGGLYDNGLSVVIDLSIDNDVRRKNYRDTSYHRIKQAWKKGFTVKEEKGPMAVATFSSIYLENMELVGASASYMFNEEYISKLIDTDEYDARILTVYDGDTAIASTVITFTNGIIEAYLVGTRNDYRKHSPAKLLVDEICVLGNKLGMKYYNLGGGLGFKQDSLFSWKASFSDLFLPYSTWRYIANPTAYNALLDERGIDKNSDLDFFPLYRSACMNEQAHVK</sequence>
<dbReference type="InterPro" id="IPR038740">
    <property type="entry name" value="BioF2-like_GNAT_dom"/>
</dbReference>
<dbReference type="AlphaFoldDB" id="A0A2T5J9D3"/>
<dbReference type="PANTHER" id="PTHR36174">
    <property type="entry name" value="LIPID II:GLYCINE GLYCYLTRANSFERASE"/>
    <property type="match status" value="1"/>
</dbReference>
<accession>A0A2T5J9D3</accession>
<proteinExistence type="predicted"/>
<dbReference type="SUPFAM" id="SSF55729">
    <property type="entry name" value="Acyl-CoA N-acyltransferases (Nat)"/>
    <property type="match status" value="1"/>
</dbReference>
<dbReference type="InterPro" id="IPR050644">
    <property type="entry name" value="PG_Glycine_Bridge_Synth"/>
</dbReference>
<dbReference type="PANTHER" id="PTHR36174:SF1">
    <property type="entry name" value="LIPID II:GLYCINE GLYCYLTRANSFERASE"/>
    <property type="match status" value="1"/>
</dbReference>
<dbReference type="RefSeq" id="WP_107828625.1">
    <property type="nucleotide sequence ID" value="NZ_CP160205.1"/>
</dbReference>
<organism evidence="2 3">
    <name type="scientific">Mucilaginibacter yixingensis</name>
    <dbReference type="NCBI Taxonomy" id="1295612"/>
    <lineage>
        <taxon>Bacteria</taxon>
        <taxon>Pseudomonadati</taxon>
        <taxon>Bacteroidota</taxon>
        <taxon>Sphingobacteriia</taxon>
        <taxon>Sphingobacteriales</taxon>
        <taxon>Sphingobacteriaceae</taxon>
        <taxon>Mucilaginibacter</taxon>
    </lineage>
</organism>
<keyword evidence="2" id="KW-0808">Transferase</keyword>
<dbReference type="Proteomes" id="UP000244168">
    <property type="component" value="Unassembled WGS sequence"/>
</dbReference>
<dbReference type="OrthoDB" id="9785911at2"/>
<keyword evidence="3" id="KW-1185">Reference proteome</keyword>
<feature type="domain" description="BioF2-like acetyltransferase" evidence="1">
    <location>
        <begin position="175"/>
        <end position="283"/>
    </location>
</feature>
<dbReference type="Gene3D" id="3.40.630.30">
    <property type="match status" value="1"/>
</dbReference>
<gene>
    <name evidence="2" type="ORF">C8P68_104153</name>
</gene>
<evidence type="ECO:0000313" key="3">
    <source>
        <dbReference type="Proteomes" id="UP000244168"/>
    </source>
</evidence>
<comment type="caution">
    <text evidence="2">The sequence shown here is derived from an EMBL/GenBank/DDBJ whole genome shotgun (WGS) entry which is preliminary data.</text>
</comment>
<dbReference type="EMBL" id="QAOQ01000004">
    <property type="protein sequence ID" value="PTQ96667.1"/>
    <property type="molecule type" value="Genomic_DNA"/>
</dbReference>
<dbReference type="InterPro" id="IPR016181">
    <property type="entry name" value="Acyl_CoA_acyltransferase"/>
</dbReference>
<protein>
    <submittedName>
        <fullName evidence="2">Acetyltransferase (GNAT) family protein</fullName>
    </submittedName>
</protein>
<evidence type="ECO:0000313" key="2">
    <source>
        <dbReference type="EMBL" id="PTQ96667.1"/>
    </source>
</evidence>
<dbReference type="GO" id="GO:0016740">
    <property type="term" value="F:transferase activity"/>
    <property type="evidence" value="ECO:0007669"/>
    <property type="project" value="UniProtKB-KW"/>
</dbReference>
<evidence type="ECO:0000259" key="1">
    <source>
        <dbReference type="Pfam" id="PF13480"/>
    </source>
</evidence>